<accession>A0A4Y7SN78</accession>
<dbReference type="EMBL" id="QPFP01000082">
    <property type="protein sequence ID" value="TEB23064.1"/>
    <property type="molecule type" value="Genomic_DNA"/>
</dbReference>
<evidence type="ECO:0000256" key="1">
    <source>
        <dbReference type="SAM" id="SignalP"/>
    </source>
</evidence>
<organism evidence="2 3">
    <name type="scientific">Coprinellus micaceus</name>
    <name type="common">Glistening ink-cap mushroom</name>
    <name type="synonym">Coprinus micaceus</name>
    <dbReference type="NCBI Taxonomy" id="71717"/>
    <lineage>
        <taxon>Eukaryota</taxon>
        <taxon>Fungi</taxon>
        <taxon>Dikarya</taxon>
        <taxon>Basidiomycota</taxon>
        <taxon>Agaricomycotina</taxon>
        <taxon>Agaricomycetes</taxon>
        <taxon>Agaricomycetidae</taxon>
        <taxon>Agaricales</taxon>
        <taxon>Agaricineae</taxon>
        <taxon>Psathyrellaceae</taxon>
        <taxon>Coprinellus</taxon>
    </lineage>
</organism>
<gene>
    <name evidence="2" type="ORF">FA13DRAFT_1715607</name>
</gene>
<proteinExistence type="predicted"/>
<dbReference type="AlphaFoldDB" id="A0A4Y7SN78"/>
<reference evidence="2 3" key="1">
    <citation type="journal article" date="2019" name="Nat. Ecol. Evol.">
        <title>Megaphylogeny resolves global patterns of mushroom evolution.</title>
        <authorList>
            <person name="Varga T."/>
            <person name="Krizsan K."/>
            <person name="Foldi C."/>
            <person name="Dima B."/>
            <person name="Sanchez-Garcia M."/>
            <person name="Sanchez-Ramirez S."/>
            <person name="Szollosi G.J."/>
            <person name="Szarkandi J.G."/>
            <person name="Papp V."/>
            <person name="Albert L."/>
            <person name="Andreopoulos W."/>
            <person name="Angelini C."/>
            <person name="Antonin V."/>
            <person name="Barry K.W."/>
            <person name="Bougher N.L."/>
            <person name="Buchanan P."/>
            <person name="Buyck B."/>
            <person name="Bense V."/>
            <person name="Catcheside P."/>
            <person name="Chovatia M."/>
            <person name="Cooper J."/>
            <person name="Damon W."/>
            <person name="Desjardin D."/>
            <person name="Finy P."/>
            <person name="Geml J."/>
            <person name="Haridas S."/>
            <person name="Hughes K."/>
            <person name="Justo A."/>
            <person name="Karasinski D."/>
            <person name="Kautmanova I."/>
            <person name="Kiss B."/>
            <person name="Kocsube S."/>
            <person name="Kotiranta H."/>
            <person name="LaButti K.M."/>
            <person name="Lechner B.E."/>
            <person name="Liimatainen K."/>
            <person name="Lipzen A."/>
            <person name="Lukacs Z."/>
            <person name="Mihaltcheva S."/>
            <person name="Morgado L.N."/>
            <person name="Niskanen T."/>
            <person name="Noordeloos M.E."/>
            <person name="Ohm R.A."/>
            <person name="Ortiz-Santana B."/>
            <person name="Ovrebo C."/>
            <person name="Racz N."/>
            <person name="Riley R."/>
            <person name="Savchenko A."/>
            <person name="Shiryaev A."/>
            <person name="Soop K."/>
            <person name="Spirin V."/>
            <person name="Szebenyi C."/>
            <person name="Tomsovsky M."/>
            <person name="Tulloss R.E."/>
            <person name="Uehling J."/>
            <person name="Grigoriev I.V."/>
            <person name="Vagvolgyi C."/>
            <person name="Papp T."/>
            <person name="Martin F.M."/>
            <person name="Miettinen O."/>
            <person name="Hibbett D.S."/>
            <person name="Nagy L.G."/>
        </authorList>
    </citation>
    <scope>NUCLEOTIDE SEQUENCE [LARGE SCALE GENOMIC DNA]</scope>
    <source>
        <strain evidence="2 3">FP101781</strain>
    </source>
</reference>
<name>A0A4Y7SN78_COPMI</name>
<keyword evidence="3" id="KW-1185">Reference proteome</keyword>
<comment type="caution">
    <text evidence="2">The sequence shown here is derived from an EMBL/GenBank/DDBJ whole genome shotgun (WGS) entry which is preliminary data.</text>
</comment>
<feature type="chain" id="PRO_5021201972" evidence="1">
    <location>
        <begin position="22"/>
        <end position="166"/>
    </location>
</feature>
<dbReference type="Proteomes" id="UP000298030">
    <property type="component" value="Unassembled WGS sequence"/>
</dbReference>
<protein>
    <submittedName>
        <fullName evidence="2">Uncharacterized protein</fullName>
    </submittedName>
</protein>
<evidence type="ECO:0000313" key="3">
    <source>
        <dbReference type="Proteomes" id="UP000298030"/>
    </source>
</evidence>
<feature type="signal peptide" evidence="1">
    <location>
        <begin position="1"/>
        <end position="21"/>
    </location>
</feature>
<evidence type="ECO:0000313" key="2">
    <source>
        <dbReference type="EMBL" id="TEB23064.1"/>
    </source>
</evidence>
<keyword evidence="1" id="KW-0732">Signal</keyword>
<sequence>MLLHLKAIAVTLFASIALAKAFSATRNYEDFELDARSHIDVALSSLTTRALIGELNDRLERRGKGSAAERAREEAIARCKKILANAAGKTIHPNAVYPLEECLRKLFDLEGAMPVANWNVGPSPSSFPSYRRVCCKGQGWREKVNASSDPRLFIIYNYNPPTPHPR</sequence>
<dbReference type="OrthoDB" id="3083640at2759"/>